<keyword evidence="2 5" id="KW-0863">Zinc-finger</keyword>
<keyword evidence="1" id="KW-0479">Metal-binding</keyword>
<dbReference type="PANTHER" id="PTHR15897:SF2">
    <property type="entry name" value="ANKYRIN REPEAT AND MYND DOMAIN-CONTAINING PROTEIN 1"/>
    <property type="match status" value="1"/>
</dbReference>
<name>A0A673SVJ3_SURSU</name>
<dbReference type="Pfam" id="PF01753">
    <property type="entry name" value="zf-MYND"/>
    <property type="match status" value="1"/>
</dbReference>
<keyword evidence="4" id="KW-0040">ANK repeat</keyword>
<keyword evidence="9" id="KW-1185">Reference proteome</keyword>
<evidence type="ECO:0000256" key="3">
    <source>
        <dbReference type="ARBA" id="ARBA00022833"/>
    </source>
</evidence>
<dbReference type="InterPro" id="IPR002893">
    <property type="entry name" value="Znf_MYND"/>
</dbReference>
<protein>
    <recommendedName>
        <fullName evidence="7">MYND-type domain-containing protein</fullName>
    </recommendedName>
</protein>
<dbReference type="Proteomes" id="UP000472268">
    <property type="component" value="Chromosome 3"/>
</dbReference>
<dbReference type="PROSITE" id="PS50865">
    <property type="entry name" value="ZF_MYND_2"/>
    <property type="match status" value="1"/>
</dbReference>
<dbReference type="Gene3D" id="1.25.40.20">
    <property type="entry name" value="Ankyrin repeat-containing domain"/>
    <property type="match status" value="2"/>
</dbReference>
<feature type="domain" description="MYND-type" evidence="7">
    <location>
        <begin position="509"/>
        <end position="549"/>
    </location>
</feature>
<evidence type="ECO:0000256" key="1">
    <source>
        <dbReference type="ARBA" id="ARBA00022723"/>
    </source>
</evidence>
<dbReference type="InterPro" id="IPR036770">
    <property type="entry name" value="Ankyrin_rpt-contain_sf"/>
</dbReference>
<dbReference type="Ensembl" id="ENSSSUT00005005968.1">
    <property type="protein sequence ID" value="ENSSSUP00005005162.1"/>
    <property type="gene ID" value="ENSSSUG00005003375.1"/>
</dbReference>
<proteinExistence type="predicted"/>
<reference evidence="8" key="3">
    <citation type="submission" date="2025-09" db="UniProtKB">
        <authorList>
            <consortium name="Ensembl"/>
        </authorList>
    </citation>
    <scope>IDENTIFICATION</scope>
</reference>
<dbReference type="SMART" id="SM00248">
    <property type="entry name" value="ANK"/>
    <property type="match status" value="5"/>
</dbReference>
<dbReference type="PANTHER" id="PTHR15897">
    <property type="entry name" value="ANKYRIN REPEAT AND MYND DOMAIN PROTEIN 1"/>
    <property type="match status" value="1"/>
</dbReference>
<keyword evidence="3" id="KW-0862">Zinc</keyword>
<dbReference type="AlphaFoldDB" id="A0A673SVJ3"/>
<sequence length="573" mass="62667">MPVIPKLCFSPPDMATEPLYFEEPVPTPGSQEQKSVGQVSKDRLFPGARLSPESPSLASSSRTQDFVSPWGSTSELDAGPDGMAGSVDGCTPGGWEADFGSAICVRDFSFELSQDLLERSAQAHSALRGPSFSATSPDKGTMRKMALAMVEHRNRWLTIELLLRRGADPNLGRVPMQALFLAVKAGDAAGVRLLLESGARTDIRLPVELGAVTPLHIAAALPGEEGVKITELLLHAITDVDARAADQGDVYKLSKPGSLPSSLKLNNEAGPASIYYRGHTCAPEEGGRTALHVACEREDDDKCARDTVRLLLAHRANPNLLWSGHSPLSLSIASGNDLVVKELLSQGADPNLLLTRGLGSALCVACDLTYEHQRSMESKLALIDRLIDHGADILNPVTLTQGDKVAVGTAVDYGYFRFYQDRRIAHCPFHALMPAEREVFLARKRVLEYMGFQLRRAVFAKESQWDPTVLYLSKRAELNPCHRLKRKSASLTQPLHLQEHELIPFFKFCYHCGRSIGVHLVPCTHCYGILTCSKHCKTRAWNDFHKRECGSLTAIVPCPGAHLEDEHQGEGSQ</sequence>
<dbReference type="Gene3D" id="6.10.140.2220">
    <property type="match status" value="1"/>
</dbReference>
<accession>A0A673SVJ3</accession>
<dbReference type="InterPro" id="IPR053064">
    <property type="entry name" value="Ankyrin-MYND_domain-protein"/>
</dbReference>
<evidence type="ECO:0000256" key="2">
    <source>
        <dbReference type="ARBA" id="ARBA00022771"/>
    </source>
</evidence>
<feature type="compositionally biased region" description="Polar residues" evidence="6">
    <location>
        <begin position="63"/>
        <end position="75"/>
    </location>
</feature>
<dbReference type="OMA" id="ERHSHEC"/>
<reference evidence="8" key="2">
    <citation type="submission" date="2025-08" db="UniProtKB">
        <authorList>
            <consortium name="Ensembl"/>
        </authorList>
    </citation>
    <scope>IDENTIFICATION</scope>
</reference>
<evidence type="ECO:0000313" key="9">
    <source>
        <dbReference type="Proteomes" id="UP000472268"/>
    </source>
</evidence>
<feature type="region of interest" description="Disordered" evidence="6">
    <location>
        <begin position="1"/>
        <end position="80"/>
    </location>
</feature>
<dbReference type="PROSITE" id="PS50088">
    <property type="entry name" value="ANK_REPEAT"/>
    <property type="match status" value="2"/>
</dbReference>
<evidence type="ECO:0000313" key="8">
    <source>
        <dbReference type="Ensembl" id="ENSSSUP00005005162.1"/>
    </source>
</evidence>
<evidence type="ECO:0000256" key="5">
    <source>
        <dbReference type="PROSITE-ProRule" id="PRU00134"/>
    </source>
</evidence>
<evidence type="ECO:0000256" key="4">
    <source>
        <dbReference type="PROSITE-ProRule" id="PRU00023"/>
    </source>
</evidence>
<organism evidence="8 9">
    <name type="scientific">Suricata suricatta</name>
    <name type="common">Meerkat</name>
    <dbReference type="NCBI Taxonomy" id="37032"/>
    <lineage>
        <taxon>Eukaryota</taxon>
        <taxon>Metazoa</taxon>
        <taxon>Chordata</taxon>
        <taxon>Craniata</taxon>
        <taxon>Vertebrata</taxon>
        <taxon>Euteleostomi</taxon>
        <taxon>Mammalia</taxon>
        <taxon>Eutheria</taxon>
        <taxon>Laurasiatheria</taxon>
        <taxon>Carnivora</taxon>
        <taxon>Feliformia</taxon>
        <taxon>Herpestidae</taxon>
        <taxon>Suricata</taxon>
    </lineage>
</organism>
<feature type="repeat" description="ANK" evidence="4">
    <location>
        <begin position="323"/>
        <end position="355"/>
    </location>
</feature>
<reference evidence="8 9" key="1">
    <citation type="submission" date="2019-05" db="EMBL/GenBank/DDBJ databases">
        <title>A Chromosome-scale Meerkat (S. suricatta) Genome Assembly.</title>
        <authorList>
            <person name="Dudchenko O."/>
            <person name="Lieberman Aiden E."/>
            <person name="Tung J."/>
            <person name="Barreiro L.B."/>
            <person name="Clutton-Brock T.H."/>
        </authorList>
    </citation>
    <scope>NUCLEOTIDE SEQUENCE [LARGE SCALE GENOMIC DNA]</scope>
</reference>
<feature type="repeat" description="ANK" evidence="4">
    <location>
        <begin position="286"/>
        <end position="323"/>
    </location>
</feature>
<dbReference type="SUPFAM" id="SSF144232">
    <property type="entry name" value="HIT/MYND zinc finger-like"/>
    <property type="match status" value="1"/>
</dbReference>
<feature type="compositionally biased region" description="Polar residues" evidence="6">
    <location>
        <begin position="28"/>
        <end position="38"/>
    </location>
</feature>
<dbReference type="PROSITE" id="PS01360">
    <property type="entry name" value="ZF_MYND_1"/>
    <property type="match status" value="1"/>
</dbReference>
<dbReference type="Pfam" id="PF12796">
    <property type="entry name" value="Ank_2"/>
    <property type="match status" value="1"/>
</dbReference>
<evidence type="ECO:0000259" key="7">
    <source>
        <dbReference type="PROSITE" id="PS50865"/>
    </source>
</evidence>
<dbReference type="GO" id="GO:0008270">
    <property type="term" value="F:zinc ion binding"/>
    <property type="evidence" value="ECO:0007669"/>
    <property type="project" value="UniProtKB-KW"/>
</dbReference>
<dbReference type="PROSITE" id="PS50297">
    <property type="entry name" value="ANK_REP_REGION"/>
    <property type="match status" value="1"/>
</dbReference>
<feature type="compositionally biased region" description="Low complexity" evidence="6">
    <location>
        <begin position="48"/>
        <end position="62"/>
    </location>
</feature>
<evidence type="ECO:0000256" key="6">
    <source>
        <dbReference type="SAM" id="MobiDB-lite"/>
    </source>
</evidence>
<dbReference type="InterPro" id="IPR002110">
    <property type="entry name" value="Ankyrin_rpt"/>
</dbReference>
<dbReference type="SUPFAM" id="SSF48403">
    <property type="entry name" value="Ankyrin repeat"/>
    <property type="match status" value="1"/>
</dbReference>